<gene>
    <name evidence="3" type="ORF">GCM10010211_53950</name>
</gene>
<sequence>MTTPPQGPNPYGQNPYGQQPYGQAPYPQAPQAPQAPYGQPQGGYAYPQQPQAPYGQQPQQGYPQAPQQPYMQGGAPVPPQPSRPQRSPKAIVKGIFVAVALIGIGVAWVSSWNDADTAKVGDCMKNSGNEINPDLKVVDCGTAEAKFKVTAVHTNTTNRSLCPKTDTTYAETQHRRHGGTTRFVLCLQDVK</sequence>
<keyword evidence="2" id="KW-1133">Transmembrane helix</keyword>
<evidence type="ECO:0000256" key="2">
    <source>
        <dbReference type="SAM" id="Phobius"/>
    </source>
</evidence>
<feature type="compositionally biased region" description="Low complexity" evidence="1">
    <location>
        <begin position="9"/>
        <end position="75"/>
    </location>
</feature>
<dbReference type="EMBL" id="BMRP01000021">
    <property type="protein sequence ID" value="GGU81094.1"/>
    <property type="molecule type" value="Genomic_DNA"/>
</dbReference>
<evidence type="ECO:0000313" key="3">
    <source>
        <dbReference type="EMBL" id="GGU81094.1"/>
    </source>
</evidence>
<reference evidence="4" key="1">
    <citation type="journal article" date="2019" name="Int. J. Syst. Evol. Microbiol.">
        <title>The Global Catalogue of Microorganisms (GCM) 10K type strain sequencing project: providing services to taxonomists for standard genome sequencing and annotation.</title>
        <authorList>
            <consortium name="The Broad Institute Genomics Platform"/>
            <consortium name="The Broad Institute Genome Sequencing Center for Infectious Disease"/>
            <person name="Wu L."/>
            <person name="Ma J."/>
        </authorList>
    </citation>
    <scope>NUCLEOTIDE SEQUENCE [LARGE SCALE GENOMIC DNA]</scope>
    <source>
        <strain evidence="4">JCM 3399</strain>
    </source>
</reference>
<comment type="caution">
    <text evidence="3">The sequence shown here is derived from an EMBL/GenBank/DDBJ whole genome shotgun (WGS) entry which is preliminary data.</text>
</comment>
<evidence type="ECO:0000256" key="1">
    <source>
        <dbReference type="SAM" id="MobiDB-lite"/>
    </source>
</evidence>
<evidence type="ECO:0000313" key="4">
    <source>
        <dbReference type="Proteomes" id="UP000654471"/>
    </source>
</evidence>
<keyword evidence="4" id="KW-1185">Reference proteome</keyword>
<dbReference type="RefSeq" id="WP_189304142.1">
    <property type="nucleotide sequence ID" value="NZ_BMRP01000021.1"/>
</dbReference>
<keyword evidence="2" id="KW-0812">Transmembrane</keyword>
<accession>A0ABQ2VGT9</accession>
<keyword evidence="2" id="KW-0472">Membrane</keyword>
<feature type="region of interest" description="Disordered" evidence="1">
    <location>
        <begin position="1"/>
        <end position="87"/>
    </location>
</feature>
<feature type="transmembrane region" description="Helical" evidence="2">
    <location>
        <begin position="90"/>
        <end position="109"/>
    </location>
</feature>
<dbReference type="Proteomes" id="UP000654471">
    <property type="component" value="Unassembled WGS sequence"/>
</dbReference>
<name>A0ABQ2VGT9_9ACTN</name>
<organism evidence="3 4">
    <name type="scientific">Streptomyces albospinus</name>
    <dbReference type="NCBI Taxonomy" id="285515"/>
    <lineage>
        <taxon>Bacteria</taxon>
        <taxon>Bacillati</taxon>
        <taxon>Actinomycetota</taxon>
        <taxon>Actinomycetes</taxon>
        <taxon>Kitasatosporales</taxon>
        <taxon>Streptomycetaceae</taxon>
        <taxon>Streptomyces</taxon>
    </lineage>
</organism>
<protein>
    <submittedName>
        <fullName evidence="3">Uncharacterized protein</fullName>
    </submittedName>
</protein>
<proteinExistence type="predicted"/>